<keyword evidence="6 7" id="KW-0472">Membrane</keyword>
<evidence type="ECO:0008006" key="12">
    <source>
        <dbReference type="Google" id="ProtNLM"/>
    </source>
</evidence>
<feature type="transmembrane region" description="Helical" evidence="7">
    <location>
        <begin position="190"/>
        <end position="213"/>
    </location>
</feature>
<organism evidence="8 11">
    <name type="scientific">Pectobacterium betavasculorum</name>
    <dbReference type="NCBI Taxonomy" id="55207"/>
    <lineage>
        <taxon>Bacteria</taxon>
        <taxon>Pseudomonadati</taxon>
        <taxon>Pseudomonadota</taxon>
        <taxon>Gammaproteobacteria</taxon>
        <taxon>Enterobacterales</taxon>
        <taxon>Pectobacteriaceae</taxon>
        <taxon>Pectobacterium</taxon>
    </lineage>
</organism>
<evidence type="ECO:0000256" key="7">
    <source>
        <dbReference type="SAM" id="Phobius"/>
    </source>
</evidence>
<feature type="transmembrane region" description="Helical" evidence="7">
    <location>
        <begin position="39"/>
        <end position="61"/>
    </location>
</feature>
<dbReference type="GO" id="GO:0005886">
    <property type="term" value="C:plasma membrane"/>
    <property type="evidence" value="ECO:0007669"/>
    <property type="project" value="UniProtKB-SubCell"/>
</dbReference>
<evidence type="ECO:0000256" key="5">
    <source>
        <dbReference type="ARBA" id="ARBA00022989"/>
    </source>
</evidence>
<gene>
    <name evidence="9" type="ORF">JV35_16700</name>
    <name evidence="8" type="ORF">KP22_16100</name>
</gene>
<evidence type="ECO:0000256" key="6">
    <source>
        <dbReference type="ARBA" id="ARBA00023136"/>
    </source>
</evidence>
<evidence type="ECO:0000313" key="11">
    <source>
        <dbReference type="Proteomes" id="UP000032874"/>
    </source>
</evidence>
<sequence>MSVTSVSFSRLILPIFFQMALLLAIFLTDTFFLSSVSDMAVAGVGSAIPVLLTAIALMHAFSDPGISILGQQLGQGNRSRLSSTFFVMLVVCSLLAIILTATTLLIAYPFGEWIGLDKDASVASRDYLIYISPIFILDILFINFNSMIFAHGQTRWAMYAAISSAVTNLALNIILYLNVFPGWQLGVKEVAMATLFAQIPPILIMGYAIFYVIGFRFKFSCIHPADFGWARKRILSISIPATIEPISYNISQLVVYSMLAGISVTSVAAYSYGKNIFLLFSWAAALAVGIGTQIVVSHFQGEKQYCKADNRMTRSLCKFLPAVFVAGIFINFFADSILSVFTQDQALIALTQKFLMFMLVIETFKAGNFVLFPTLRGSGDIRMPVVISLISHWIFCIALGYYLAFYCNWGIYGLMTGVAADELLRLAASVWRWYRRYWVTNYEASTENVVPQQS</sequence>
<evidence type="ECO:0000313" key="8">
    <source>
        <dbReference type="EMBL" id="KFX03246.1"/>
    </source>
</evidence>
<dbReference type="InterPro" id="IPR048279">
    <property type="entry name" value="MdtK-like"/>
</dbReference>
<keyword evidence="2" id="KW-0813">Transport</keyword>
<feature type="transmembrane region" description="Helical" evidence="7">
    <location>
        <begin position="156"/>
        <end position="178"/>
    </location>
</feature>
<dbReference type="GO" id="GO:0042910">
    <property type="term" value="F:xenobiotic transmembrane transporter activity"/>
    <property type="evidence" value="ECO:0007669"/>
    <property type="project" value="InterPro"/>
</dbReference>
<dbReference type="InterPro" id="IPR002528">
    <property type="entry name" value="MATE_fam"/>
</dbReference>
<evidence type="ECO:0000313" key="10">
    <source>
        <dbReference type="Proteomes" id="UP000032869"/>
    </source>
</evidence>
<dbReference type="InterPro" id="IPR047135">
    <property type="entry name" value="YsiQ"/>
</dbReference>
<evidence type="ECO:0000313" key="9">
    <source>
        <dbReference type="EMBL" id="KFX18281.1"/>
    </source>
</evidence>
<reference evidence="10 11" key="1">
    <citation type="submission" date="2014-08" db="EMBL/GenBank/DDBJ databases">
        <title>Genome sequences of NCPPB Pectobacterium isolates.</title>
        <authorList>
            <person name="Glover R.H."/>
            <person name="Sapp M."/>
            <person name="Elphinstone J."/>
        </authorList>
    </citation>
    <scope>NUCLEOTIDE SEQUENCE [LARGE SCALE GENOMIC DNA]</scope>
    <source>
        <strain evidence="9 10">NCPPB 2793</strain>
        <strain evidence="8 11">NCPPB 2795</strain>
    </source>
</reference>
<dbReference type="Proteomes" id="UP000032869">
    <property type="component" value="Unassembled WGS sequence"/>
</dbReference>
<dbReference type="NCBIfam" id="TIGR00797">
    <property type="entry name" value="matE"/>
    <property type="match status" value="1"/>
</dbReference>
<keyword evidence="4 7" id="KW-0812">Transmembrane</keyword>
<feature type="transmembrane region" description="Helical" evidence="7">
    <location>
        <begin position="127"/>
        <end position="144"/>
    </location>
</feature>
<comment type="caution">
    <text evidence="8">The sequence shown here is derived from an EMBL/GenBank/DDBJ whole genome shotgun (WGS) entry which is preliminary data.</text>
</comment>
<accession>A0A093RZG2</accession>
<feature type="transmembrane region" description="Helical" evidence="7">
    <location>
        <begin position="253"/>
        <end position="270"/>
    </location>
</feature>
<evidence type="ECO:0000256" key="4">
    <source>
        <dbReference type="ARBA" id="ARBA00022692"/>
    </source>
</evidence>
<feature type="transmembrane region" description="Helical" evidence="7">
    <location>
        <begin position="384"/>
        <end position="403"/>
    </location>
</feature>
<evidence type="ECO:0000256" key="1">
    <source>
        <dbReference type="ARBA" id="ARBA00004429"/>
    </source>
</evidence>
<dbReference type="EMBL" id="JQHM01000009">
    <property type="protein sequence ID" value="KFX03246.1"/>
    <property type="molecule type" value="Genomic_DNA"/>
</dbReference>
<dbReference type="GO" id="GO:0015297">
    <property type="term" value="F:antiporter activity"/>
    <property type="evidence" value="ECO:0007669"/>
    <property type="project" value="InterPro"/>
</dbReference>
<dbReference type="Pfam" id="PF01554">
    <property type="entry name" value="MatE"/>
    <property type="match status" value="2"/>
</dbReference>
<dbReference type="Proteomes" id="UP000032874">
    <property type="component" value="Unassembled WGS sequence"/>
</dbReference>
<feature type="transmembrane region" description="Helical" evidence="7">
    <location>
        <begin position="276"/>
        <end position="296"/>
    </location>
</feature>
<evidence type="ECO:0000256" key="2">
    <source>
        <dbReference type="ARBA" id="ARBA00022448"/>
    </source>
</evidence>
<dbReference type="OrthoDB" id="9806302at2"/>
<proteinExistence type="predicted"/>
<keyword evidence="10" id="KW-1185">Reference proteome</keyword>
<name>A0A093RZG2_9GAMM</name>
<feature type="transmembrane region" description="Helical" evidence="7">
    <location>
        <begin position="81"/>
        <end position="107"/>
    </location>
</feature>
<feature type="transmembrane region" description="Helical" evidence="7">
    <location>
        <begin position="316"/>
        <end position="334"/>
    </location>
</feature>
<keyword evidence="3" id="KW-1003">Cell membrane</keyword>
<dbReference type="eggNOG" id="COG0534">
    <property type="taxonomic scope" value="Bacteria"/>
</dbReference>
<dbReference type="EMBL" id="JQHL01000010">
    <property type="protein sequence ID" value="KFX18281.1"/>
    <property type="molecule type" value="Genomic_DNA"/>
</dbReference>
<dbReference type="PIRSF" id="PIRSF006603">
    <property type="entry name" value="DinF"/>
    <property type="match status" value="1"/>
</dbReference>
<evidence type="ECO:0000256" key="3">
    <source>
        <dbReference type="ARBA" id="ARBA00022475"/>
    </source>
</evidence>
<dbReference type="STRING" id="55207.KP22_16100"/>
<dbReference type="PANTHER" id="PTHR42925">
    <property type="entry name" value="MULTIDRUG AND TOXIN EFFLUX PROTEIN MATE FAMILY"/>
    <property type="match status" value="1"/>
</dbReference>
<dbReference type="PANTHER" id="PTHR42925:SF1">
    <property type="entry name" value="VIRULENCE FACTOR MVIN"/>
    <property type="match status" value="1"/>
</dbReference>
<protein>
    <recommendedName>
        <fullName evidence="12">Multidrug transporter MatE</fullName>
    </recommendedName>
</protein>
<dbReference type="AlphaFoldDB" id="A0A093RZG2"/>
<comment type="subcellular location">
    <subcellularLocation>
        <location evidence="1">Cell inner membrane</location>
        <topology evidence="1">Multi-pass membrane protein</topology>
    </subcellularLocation>
</comment>
<keyword evidence="5 7" id="KW-1133">Transmembrane helix</keyword>
<dbReference type="RefSeq" id="WP_039307133.1">
    <property type="nucleotide sequence ID" value="NZ_JAODTE010000015.1"/>
</dbReference>
<feature type="transmembrane region" description="Helical" evidence="7">
    <location>
        <begin position="354"/>
        <end position="372"/>
    </location>
</feature>
<feature type="transmembrane region" description="Helical" evidence="7">
    <location>
        <begin position="12"/>
        <end position="33"/>
    </location>
</feature>